<keyword evidence="2" id="KW-1015">Disulfide bond</keyword>
<reference evidence="4" key="1">
    <citation type="submission" date="2023-06" db="EMBL/GenBank/DDBJ databases">
        <title>Genomic analysis of the entomopathogenic nematode Steinernema hermaphroditum.</title>
        <authorList>
            <person name="Schwarz E.M."/>
            <person name="Heppert J.K."/>
            <person name="Baniya A."/>
            <person name="Schwartz H.T."/>
            <person name="Tan C.-H."/>
            <person name="Antoshechkin I."/>
            <person name="Sternberg P.W."/>
            <person name="Goodrich-Blair H."/>
            <person name="Dillman A.R."/>
        </authorList>
    </citation>
    <scope>NUCLEOTIDE SEQUENCE</scope>
    <source>
        <strain evidence="4">PS9179</strain>
        <tissue evidence="4">Whole animal</tissue>
    </source>
</reference>
<dbReference type="SMART" id="SM00209">
    <property type="entry name" value="TSP1"/>
    <property type="match status" value="2"/>
</dbReference>
<feature type="chain" id="PRO_5041287326" evidence="3">
    <location>
        <begin position="18"/>
        <end position="232"/>
    </location>
</feature>
<accession>A0AA39HRV1</accession>
<dbReference type="InterPro" id="IPR000884">
    <property type="entry name" value="TSP1_rpt"/>
</dbReference>
<dbReference type="InterPro" id="IPR052065">
    <property type="entry name" value="Compl_asym_regulator"/>
</dbReference>
<evidence type="ECO:0000256" key="3">
    <source>
        <dbReference type="SAM" id="SignalP"/>
    </source>
</evidence>
<evidence type="ECO:0000313" key="4">
    <source>
        <dbReference type="EMBL" id="KAK0409704.1"/>
    </source>
</evidence>
<dbReference type="PROSITE" id="PS50092">
    <property type="entry name" value="TSP1"/>
    <property type="match status" value="2"/>
</dbReference>
<dbReference type="PANTHER" id="PTHR22906:SF21">
    <property type="entry name" value="SEMA DOMAIN-CONTAINING PROTEIN"/>
    <property type="match status" value="1"/>
</dbReference>
<dbReference type="EMBL" id="JAUCMV010000003">
    <property type="protein sequence ID" value="KAK0409704.1"/>
    <property type="molecule type" value="Genomic_DNA"/>
</dbReference>
<evidence type="ECO:0000256" key="2">
    <source>
        <dbReference type="ARBA" id="ARBA00023157"/>
    </source>
</evidence>
<dbReference type="AlphaFoldDB" id="A0AA39HRV1"/>
<dbReference type="Gene3D" id="2.20.100.10">
    <property type="entry name" value="Thrombospondin type-1 (TSP1) repeat"/>
    <property type="match status" value="2"/>
</dbReference>
<name>A0AA39HRV1_9BILA</name>
<feature type="signal peptide" evidence="3">
    <location>
        <begin position="1"/>
        <end position="17"/>
    </location>
</feature>
<sequence>MLRLGLFLLCFADLSLQQIGSGVGFLPGGGIQIICQGAWLVWSEWSACPPETSSPESRVQIRQRECVKSPAGCVDKDPVSCVGDPYQHKNCPSSQPGPSPIKPIGPAVPCTVVWAHWTEWSHCPAANVPDDKNIRRRERMCSHSPENCVPTASSSDCVGLNIETQTCIRACNIDGEWGEWTAWSACPTEYQHDGIIPQKIRTRKCQMVPLGCRPHSFWNDCRLSEEHSSEVT</sequence>
<dbReference type="InterPro" id="IPR036383">
    <property type="entry name" value="TSP1_rpt_sf"/>
</dbReference>
<keyword evidence="1" id="KW-0677">Repeat</keyword>
<comment type="caution">
    <text evidence="4">The sequence shown here is derived from an EMBL/GenBank/DDBJ whole genome shotgun (WGS) entry which is preliminary data.</text>
</comment>
<dbReference type="Proteomes" id="UP001175271">
    <property type="component" value="Unassembled WGS sequence"/>
</dbReference>
<dbReference type="PANTHER" id="PTHR22906">
    <property type="entry name" value="PROPERDIN"/>
    <property type="match status" value="1"/>
</dbReference>
<evidence type="ECO:0000256" key="1">
    <source>
        <dbReference type="ARBA" id="ARBA00022737"/>
    </source>
</evidence>
<evidence type="ECO:0000313" key="5">
    <source>
        <dbReference type="Proteomes" id="UP001175271"/>
    </source>
</evidence>
<keyword evidence="3" id="KW-0732">Signal</keyword>
<keyword evidence="5" id="KW-1185">Reference proteome</keyword>
<gene>
    <name evidence="4" type="ORF">QR680_004701</name>
</gene>
<dbReference type="SUPFAM" id="SSF82895">
    <property type="entry name" value="TSP-1 type 1 repeat"/>
    <property type="match status" value="2"/>
</dbReference>
<organism evidence="4 5">
    <name type="scientific">Steinernema hermaphroditum</name>
    <dbReference type="NCBI Taxonomy" id="289476"/>
    <lineage>
        <taxon>Eukaryota</taxon>
        <taxon>Metazoa</taxon>
        <taxon>Ecdysozoa</taxon>
        <taxon>Nematoda</taxon>
        <taxon>Chromadorea</taxon>
        <taxon>Rhabditida</taxon>
        <taxon>Tylenchina</taxon>
        <taxon>Panagrolaimomorpha</taxon>
        <taxon>Strongyloidoidea</taxon>
        <taxon>Steinernematidae</taxon>
        <taxon>Steinernema</taxon>
    </lineage>
</organism>
<protein>
    <submittedName>
        <fullName evidence="4">Uncharacterized protein</fullName>
    </submittedName>
</protein>
<proteinExistence type="predicted"/>